<proteinExistence type="predicted"/>
<accession>A0A0F9TRD6</accession>
<reference evidence="1" key="1">
    <citation type="journal article" date="2015" name="Nature">
        <title>Complex archaea that bridge the gap between prokaryotes and eukaryotes.</title>
        <authorList>
            <person name="Spang A."/>
            <person name="Saw J.H."/>
            <person name="Jorgensen S.L."/>
            <person name="Zaremba-Niedzwiedzka K."/>
            <person name="Martijn J."/>
            <person name="Lind A.E."/>
            <person name="van Eijk R."/>
            <person name="Schleper C."/>
            <person name="Guy L."/>
            <person name="Ettema T.J."/>
        </authorList>
    </citation>
    <scope>NUCLEOTIDE SEQUENCE</scope>
</reference>
<protein>
    <submittedName>
        <fullName evidence="1">Uncharacterized protein</fullName>
    </submittedName>
</protein>
<organism evidence="1">
    <name type="scientific">marine sediment metagenome</name>
    <dbReference type="NCBI Taxonomy" id="412755"/>
    <lineage>
        <taxon>unclassified sequences</taxon>
        <taxon>metagenomes</taxon>
        <taxon>ecological metagenomes</taxon>
    </lineage>
</organism>
<name>A0A0F9TRD6_9ZZZZ</name>
<dbReference type="EMBL" id="LAZR01000277">
    <property type="protein sequence ID" value="KKN77507.1"/>
    <property type="molecule type" value="Genomic_DNA"/>
</dbReference>
<gene>
    <name evidence="1" type="ORF">LCGC14_0359220</name>
</gene>
<evidence type="ECO:0000313" key="1">
    <source>
        <dbReference type="EMBL" id="KKN77507.1"/>
    </source>
</evidence>
<sequence length="66" mass="7680">MIDSETTNEAITIGNDSWELQHFIQLPENSSKKSQIKALKQDQNWLRNHIESINSRIDDLIQTLET</sequence>
<dbReference type="AlphaFoldDB" id="A0A0F9TRD6"/>
<comment type="caution">
    <text evidence="1">The sequence shown here is derived from an EMBL/GenBank/DDBJ whole genome shotgun (WGS) entry which is preliminary data.</text>
</comment>